<reference evidence="1 2" key="1">
    <citation type="journal article" date="2015" name="Nat. Commun.">
        <title>Lucilia cuprina genome unlocks parasitic fly biology to underpin future interventions.</title>
        <authorList>
            <person name="Anstead C.A."/>
            <person name="Korhonen P.K."/>
            <person name="Young N.D."/>
            <person name="Hall R.S."/>
            <person name="Jex A.R."/>
            <person name="Murali S.C."/>
            <person name="Hughes D.S."/>
            <person name="Lee S.F."/>
            <person name="Perry T."/>
            <person name="Stroehlein A.J."/>
            <person name="Ansell B.R."/>
            <person name="Breugelmans B."/>
            <person name="Hofmann A."/>
            <person name="Qu J."/>
            <person name="Dugan S."/>
            <person name="Lee S.L."/>
            <person name="Chao H."/>
            <person name="Dinh H."/>
            <person name="Han Y."/>
            <person name="Doddapaneni H.V."/>
            <person name="Worley K.C."/>
            <person name="Muzny D.M."/>
            <person name="Ioannidis P."/>
            <person name="Waterhouse R.M."/>
            <person name="Zdobnov E.M."/>
            <person name="James P.J."/>
            <person name="Bagnall N.H."/>
            <person name="Kotze A.C."/>
            <person name="Gibbs R.A."/>
            <person name="Richards S."/>
            <person name="Batterham P."/>
            <person name="Gasser R.B."/>
        </authorList>
    </citation>
    <scope>NUCLEOTIDE SEQUENCE [LARGE SCALE GENOMIC DNA]</scope>
    <source>
        <strain evidence="1 2">LS</strain>
        <tissue evidence="1">Full body</tissue>
    </source>
</reference>
<accession>A0A0L0BT48</accession>
<keyword evidence="2" id="KW-1185">Reference proteome</keyword>
<evidence type="ECO:0000313" key="1">
    <source>
        <dbReference type="EMBL" id="KNC23222.1"/>
    </source>
</evidence>
<dbReference type="EMBL" id="JRES01001383">
    <property type="protein sequence ID" value="KNC23222.1"/>
    <property type="molecule type" value="Genomic_DNA"/>
</dbReference>
<organism evidence="1 2">
    <name type="scientific">Lucilia cuprina</name>
    <name type="common">Green bottle fly</name>
    <name type="synonym">Australian sheep blowfly</name>
    <dbReference type="NCBI Taxonomy" id="7375"/>
    <lineage>
        <taxon>Eukaryota</taxon>
        <taxon>Metazoa</taxon>
        <taxon>Ecdysozoa</taxon>
        <taxon>Arthropoda</taxon>
        <taxon>Hexapoda</taxon>
        <taxon>Insecta</taxon>
        <taxon>Pterygota</taxon>
        <taxon>Neoptera</taxon>
        <taxon>Endopterygota</taxon>
        <taxon>Diptera</taxon>
        <taxon>Brachycera</taxon>
        <taxon>Muscomorpha</taxon>
        <taxon>Oestroidea</taxon>
        <taxon>Calliphoridae</taxon>
        <taxon>Luciliinae</taxon>
        <taxon>Lucilia</taxon>
    </lineage>
</organism>
<dbReference type="AlphaFoldDB" id="A0A0L0BT48"/>
<sequence>MDSKSLVKRNTSKSEKDQSVKIIGLIIDIILLGIKILRLFTEILNVSDDSENDKLCYKEKSRNRMKIKTAAKTTTILKSPGKQDVKQSTPKKVRFQLHESDTSTFTTRKSMDYSFIAEKTIVSSMSSSVMICTDLKYNSNLTKMDKVKINSFLSPKIKMEFYRVELLDPLPAQKCFGSTDNHL</sequence>
<evidence type="ECO:0000313" key="2">
    <source>
        <dbReference type="Proteomes" id="UP000037069"/>
    </source>
</evidence>
<comment type="caution">
    <text evidence="1">The sequence shown here is derived from an EMBL/GenBank/DDBJ whole genome shotgun (WGS) entry which is preliminary data.</text>
</comment>
<protein>
    <submittedName>
        <fullName evidence="1">Uncharacterized protein</fullName>
    </submittedName>
</protein>
<dbReference type="Proteomes" id="UP000037069">
    <property type="component" value="Unassembled WGS sequence"/>
</dbReference>
<proteinExistence type="predicted"/>
<name>A0A0L0BT48_LUCCU</name>
<gene>
    <name evidence="1" type="ORF">FF38_01046</name>
</gene>